<evidence type="ECO:0000313" key="3">
    <source>
        <dbReference type="Proteomes" id="UP001302126"/>
    </source>
</evidence>
<feature type="non-terminal residue" evidence="2">
    <location>
        <position position="1"/>
    </location>
</feature>
<feature type="non-terminal residue" evidence="2">
    <location>
        <position position="231"/>
    </location>
</feature>
<dbReference type="PANTHER" id="PTHR21310">
    <property type="entry name" value="AMINOGLYCOSIDE PHOSPHOTRANSFERASE-RELATED-RELATED"/>
    <property type="match status" value="1"/>
</dbReference>
<evidence type="ECO:0000259" key="1">
    <source>
        <dbReference type="Pfam" id="PF01636"/>
    </source>
</evidence>
<name>A0AAN7AJC7_9PEZI</name>
<dbReference type="SUPFAM" id="SSF56112">
    <property type="entry name" value="Protein kinase-like (PK-like)"/>
    <property type="match status" value="1"/>
</dbReference>
<reference evidence="2" key="1">
    <citation type="journal article" date="2023" name="Mol. Phylogenet. Evol.">
        <title>Genome-scale phylogeny and comparative genomics of the fungal order Sordariales.</title>
        <authorList>
            <person name="Hensen N."/>
            <person name="Bonometti L."/>
            <person name="Westerberg I."/>
            <person name="Brannstrom I.O."/>
            <person name="Guillou S."/>
            <person name="Cros-Aarteil S."/>
            <person name="Calhoun S."/>
            <person name="Haridas S."/>
            <person name="Kuo A."/>
            <person name="Mondo S."/>
            <person name="Pangilinan J."/>
            <person name="Riley R."/>
            <person name="LaButti K."/>
            <person name="Andreopoulos B."/>
            <person name="Lipzen A."/>
            <person name="Chen C."/>
            <person name="Yan M."/>
            <person name="Daum C."/>
            <person name="Ng V."/>
            <person name="Clum A."/>
            <person name="Steindorff A."/>
            <person name="Ohm R.A."/>
            <person name="Martin F."/>
            <person name="Silar P."/>
            <person name="Natvig D.O."/>
            <person name="Lalanne C."/>
            <person name="Gautier V."/>
            <person name="Ament-Velasquez S.L."/>
            <person name="Kruys A."/>
            <person name="Hutchinson M.I."/>
            <person name="Powell A.J."/>
            <person name="Barry K."/>
            <person name="Miller A.N."/>
            <person name="Grigoriev I.V."/>
            <person name="Debuchy R."/>
            <person name="Gladieux P."/>
            <person name="Hiltunen Thoren M."/>
            <person name="Johannesson H."/>
        </authorList>
    </citation>
    <scope>NUCLEOTIDE SEQUENCE</scope>
    <source>
        <strain evidence="2">PSN309</strain>
    </source>
</reference>
<dbReference type="InterPro" id="IPR011009">
    <property type="entry name" value="Kinase-like_dom_sf"/>
</dbReference>
<dbReference type="PANTHER" id="PTHR21310:SF15">
    <property type="entry name" value="AMINOGLYCOSIDE PHOSPHOTRANSFERASE DOMAIN-CONTAINING PROTEIN"/>
    <property type="match status" value="1"/>
</dbReference>
<proteinExistence type="predicted"/>
<dbReference type="EMBL" id="MU864398">
    <property type="protein sequence ID" value="KAK4187750.1"/>
    <property type="molecule type" value="Genomic_DNA"/>
</dbReference>
<keyword evidence="3" id="KW-1185">Reference proteome</keyword>
<dbReference type="Gene3D" id="3.90.1200.10">
    <property type="match status" value="1"/>
</dbReference>
<dbReference type="Pfam" id="PF01636">
    <property type="entry name" value="APH"/>
    <property type="match status" value="1"/>
</dbReference>
<comment type="caution">
    <text evidence="2">The sequence shown here is derived from an EMBL/GenBank/DDBJ whole genome shotgun (WGS) entry which is preliminary data.</text>
</comment>
<dbReference type="InterPro" id="IPR002575">
    <property type="entry name" value="Aminoglycoside_PTrfase"/>
</dbReference>
<dbReference type="InterPro" id="IPR051678">
    <property type="entry name" value="AGP_Transferase"/>
</dbReference>
<protein>
    <recommendedName>
        <fullName evidence="1">Aminoglycoside phosphotransferase domain-containing protein</fullName>
    </recommendedName>
</protein>
<dbReference type="Proteomes" id="UP001302126">
    <property type="component" value="Unassembled WGS sequence"/>
</dbReference>
<dbReference type="AlphaFoldDB" id="A0AAN7AJC7"/>
<sequence>VYVRARGVPAPQVFFFDSSANNRHNLEFTIMELIEGNPLYLGDPRSHTRAVVRHATWVAHNHWMTIWNTSVFEQCGSIYRRDTEGGARQAFVGPMVCPELFAPRIYPLSINTLPRFGPFEGWEDSMRALIQVRRERDLRQFTNGELFISKVPECPINTDHVLNRIERFGPHVPERHSRPRMTHSDLHAENVLVAPEGAEGETRGVSGIIDWDGTCIEPAALCRSRGASVVI</sequence>
<gene>
    <name evidence="2" type="ORF">QBC35DRAFT_364900</name>
</gene>
<feature type="domain" description="Aminoglycoside phosphotransferase" evidence="1">
    <location>
        <begin position="3"/>
        <end position="220"/>
    </location>
</feature>
<reference evidence="2" key="2">
    <citation type="submission" date="2023-05" db="EMBL/GenBank/DDBJ databases">
        <authorList>
            <consortium name="Lawrence Berkeley National Laboratory"/>
            <person name="Steindorff A."/>
            <person name="Hensen N."/>
            <person name="Bonometti L."/>
            <person name="Westerberg I."/>
            <person name="Brannstrom I.O."/>
            <person name="Guillou S."/>
            <person name="Cros-Aarteil S."/>
            <person name="Calhoun S."/>
            <person name="Haridas S."/>
            <person name="Kuo A."/>
            <person name="Mondo S."/>
            <person name="Pangilinan J."/>
            <person name="Riley R."/>
            <person name="Labutti K."/>
            <person name="Andreopoulos B."/>
            <person name="Lipzen A."/>
            <person name="Chen C."/>
            <person name="Yanf M."/>
            <person name="Daum C."/>
            <person name="Ng V."/>
            <person name="Clum A."/>
            <person name="Ohm R."/>
            <person name="Martin F."/>
            <person name="Silar P."/>
            <person name="Natvig D."/>
            <person name="Lalanne C."/>
            <person name="Gautier V."/>
            <person name="Ament-Velasquez S.L."/>
            <person name="Kruys A."/>
            <person name="Hutchinson M.I."/>
            <person name="Powell A.J."/>
            <person name="Barry K."/>
            <person name="Miller A.N."/>
            <person name="Grigoriev I.V."/>
            <person name="Debuchy R."/>
            <person name="Gladieux P."/>
            <person name="Thoren M.H."/>
            <person name="Johannesson H."/>
        </authorList>
    </citation>
    <scope>NUCLEOTIDE SEQUENCE</scope>
    <source>
        <strain evidence="2">PSN309</strain>
    </source>
</reference>
<organism evidence="2 3">
    <name type="scientific">Podospora australis</name>
    <dbReference type="NCBI Taxonomy" id="1536484"/>
    <lineage>
        <taxon>Eukaryota</taxon>
        <taxon>Fungi</taxon>
        <taxon>Dikarya</taxon>
        <taxon>Ascomycota</taxon>
        <taxon>Pezizomycotina</taxon>
        <taxon>Sordariomycetes</taxon>
        <taxon>Sordariomycetidae</taxon>
        <taxon>Sordariales</taxon>
        <taxon>Podosporaceae</taxon>
        <taxon>Podospora</taxon>
    </lineage>
</organism>
<evidence type="ECO:0000313" key="2">
    <source>
        <dbReference type="EMBL" id="KAK4187750.1"/>
    </source>
</evidence>
<accession>A0AAN7AJC7</accession>